<sequence>MLLVAAIGNKLVKFMVVSNQNVTVVLFMHYLASGVVNTEFKNFAESTGTQPEVIAATVPLLDGGHQENWEIAQRFNLSMDRLPVIKVFVRGKEVAHMEEVTNCDDIRQLVREHTGLWIGRPGTLQYLDELVNEFMKTGQEKRREEIIELARQFRDDESISDEHFKSATYYIEIKHCILLIEKMSNVYT</sequence>
<dbReference type="Gene3D" id="1.20.1150.12">
    <property type="entry name" value="Endoplasmic reticulum resident protein 29, C-terminal domain"/>
    <property type="match status" value="1"/>
</dbReference>
<dbReference type="InterPro" id="IPR012883">
    <property type="entry name" value="ERp29_N"/>
</dbReference>
<dbReference type="InterPro" id="IPR016855">
    <property type="entry name" value="ERp29"/>
</dbReference>
<dbReference type="Pfam" id="PF07912">
    <property type="entry name" value="ERp29_N"/>
    <property type="match status" value="1"/>
</dbReference>
<dbReference type="GO" id="GO:0009306">
    <property type="term" value="P:protein secretion"/>
    <property type="evidence" value="ECO:0007669"/>
    <property type="project" value="InterPro"/>
</dbReference>
<keyword evidence="1" id="KW-0256">Endoplasmic reticulum</keyword>
<dbReference type="PANTHER" id="PTHR12211:SF0">
    <property type="entry name" value="ENDOPLASMIC RETICULUM RESIDENT PROTEIN 29"/>
    <property type="match status" value="1"/>
</dbReference>
<dbReference type="AlphaFoldDB" id="A0A7J7J761"/>
<dbReference type="GO" id="GO:0005788">
    <property type="term" value="C:endoplasmic reticulum lumen"/>
    <property type="evidence" value="ECO:0007669"/>
    <property type="project" value="InterPro"/>
</dbReference>
<organism evidence="3 4">
    <name type="scientific">Bugula neritina</name>
    <name type="common">Brown bryozoan</name>
    <name type="synonym">Sertularia neritina</name>
    <dbReference type="NCBI Taxonomy" id="10212"/>
    <lineage>
        <taxon>Eukaryota</taxon>
        <taxon>Metazoa</taxon>
        <taxon>Spiralia</taxon>
        <taxon>Lophotrochozoa</taxon>
        <taxon>Bryozoa</taxon>
        <taxon>Gymnolaemata</taxon>
        <taxon>Cheilostomatida</taxon>
        <taxon>Flustrina</taxon>
        <taxon>Buguloidea</taxon>
        <taxon>Bugulidae</taxon>
        <taxon>Bugula</taxon>
    </lineage>
</organism>
<evidence type="ECO:0000313" key="4">
    <source>
        <dbReference type="Proteomes" id="UP000593567"/>
    </source>
</evidence>
<evidence type="ECO:0000259" key="2">
    <source>
        <dbReference type="Pfam" id="PF07912"/>
    </source>
</evidence>
<dbReference type="EMBL" id="VXIV02002965">
    <property type="protein sequence ID" value="KAF6021767.1"/>
    <property type="molecule type" value="Genomic_DNA"/>
</dbReference>
<accession>A0A7J7J761</accession>
<dbReference type="Gene3D" id="3.40.30.10">
    <property type="entry name" value="Glutaredoxin"/>
    <property type="match status" value="1"/>
</dbReference>
<comment type="caution">
    <text evidence="3">The sequence shown here is derived from an EMBL/GenBank/DDBJ whole genome shotgun (WGS) entry which is preliminary data.</text>
</comment>
<dbReference type="SUPFAM" id="SSF52833">
    <property type="entry name" value="Thioredoxin-like"/>
    <property type="match status" value="1"/>
</dbReference>
<name>A0A7J7J761_BUGNE</name>
<reference evidence="3" key="1">
    <citation type="submission" date="2020-06" db="EMBL/GenBank/DDBJ databases">
        <title>Draft genome of Bugula neritina, a colonial animal packing powerful symbionts and potential medicines.</title>
        <authorList>
            <person name="Rayko M."/>
        </authorList>
    </citation>
    <scope>NUCLEOTIDE SEQUENCE [LARGE SCALE GENOMIC DNA]</scope>
    <source>
        <strain evidence="3">Kwan_BN1</strain>
    </source>
</reference>
<feature type="domain" description="ERp29 N-terminal" evidence="2">
    <location>
        <begin position="16"/>
        <end position="121"/>
    </location>
</feature>
<dbReference type="InterPro" id="IPR036249">
    <property type="entry name" value="Thioredoxin-like_sf"/>
</dbReference>
<dbReference type="InterPro" id="IPR036356">
    <property type="entry name" value="ERp29_C_sf"/>
</dbReference>
<dbReference type="Proteomes" id="UP000593567">
    <property type="component" value="Unassembled WGS sequence"/>
</dbReference>
<evidence type="ECO:0000256" key="1">
    <source>
        <dbReference type="ARBA" id="ARBA00022824"/>
    </source>
</evidence>
<evidence type="ECO:0000313" key="3">
    <source>
        <dbReference type="EMBL" id="KAF6021767.1"/>
    </source>
</evidence>
<keyword evidence="4" id="KW-1185">Reference proteome</keyword>
<dbReference type="PANTHER" id="PTHR12211">
    <property type="entry name" value="ENDOPLASMIC RETICULUM PROTEIN ERP29"/>
    <property type="match status" value="1"/>
</dbReference>
<gene>
    <name evidence="3" type="ORF">EB796_019923</name>
</gene>
<dbReference type="OrthoDB" id="417262at2759"/>
<protein>
    <submittedName>
        <fullName evidence="3">Wbl</fullName>
    </submittedName>
</protein>
<proteinExistence type="predicted"/>